<dbReference type="SUPFAM" id="SSF51735">
    <property type="entry name" value="NAD(P)-binding Rossmann-fold domains"/>
    <property type="match status" value="1"/>
</dbReference>
<dbReference type="PaxDb" id="2903-EOD29527"/>
<dbReference type="eggNOG" id="KOG1208">
    <property type="taxonomic scope" value="Eukaryota"/>
</dbReference>
<evidence type="ECO:0000256" key="9">
    <source>
        <dbReference type="SAM" id="SignalP"/>
    </source>
</evidence>
<evidence type="ECO:0000256" key="5">
    <source>
        <dbReference type="ARBA" id="ARBA00022857"/>
    </source>
</evidence>
<evidence type="ECO:0000313" key="11">
    <source>
        <dbReference type="Proteomes" id="UP000013827"/>
    </source>
</evidence>
<feature type="region of interest" description="Disordered" evidence="8">
    <location>
        <begin position="287"/>
        <end position="308"/>
    </location>
</feature>
<evidence type="ECO:0000256" key="2">
    <source>
        <dbReference type="ARBA" id="ARBA00005821"/>
    </source>
</evidence>
<reference evidence="11" key="1">
    <citation type="journal article" date="2013" name="Nature">
        <title>Pan genome of the phytoplankton Emiliania underpins its global distribution.</title>
        <authorList>
            <person name="Read B.A."/>
            <person name="Kegel J."/>
            <person name="Klute M.J."/>
            <person name="Kuo A."/>
            <person name="Lefebvre S.C."/>
            <person name="Maumus F."/>
            <person name="Mayer C."/>
            <person name="Miller J."/>
            <person name="Monier A."/>
            <person name="Salamov A."/>
            <person name="Young J."/>
            <person name="Aguilar M."/>
            <person name="Claverie J.M."/>
            <person name="Frickenhaus S."/>
            <person name="Gonzalez K."/>
            <person name="Herman E.K."/>
            <person name="Lin Y.C."/>
            <person name="Napier J."/>
            <person name="Ogata H."/>
            <person name="Sarno A.F."/>
            <person name="Shmutz J."/>
            <person name="Schroeder D."/>
            <person name="de Vargas C."/>
            <person name="Verret F."/>
            <person name="von Dassow P."/>
            <person name="Valentin K."/>
            <person name="Van de Peer Y."/>
            <person name="Wheeler G."/>
            <person name="Dacks J.B."/>
            <person name="Delwiche C.F."/>
            <person name="Dyhrman S.T."/>
            <person name="Glockner G."/>
            <person name="John U."/>
            <person name="Richards T."/>
            <person name="Worden A.Z."/>
            <person name="Zhang X."/>
            <person name="Grigoriev I.V."/>
            <person name="Allen A.E."/>
            <person name="Bidle K."/>
            <person name="Borodovsky M."/>
            <person name="Bowler C."/>
            <person name="Brownlee C."/>
            <person name="Cock J.M."/>
            <person name="Elias M."/>
            <person name="Gladyshev V.N."/>
            <person name="Groth M."/>
            <person name="Guda C."/>
            <person name="Hadaegh A."/>
            <person name="Iglesias-Rodriguez M.D."/>
            <person name="Jenkins J."/>
            <person name="Jones B.M."/>
            <person name="Lawson T."/>
            <person name="Leese F."/>
            <person name="Lindquist E."/>
            <person name="Lobanov A."/>
            <person name="Lomsadze A."/>
            <person name="Malik S.B."/>
            <person name="Marsh M.E."/>
            <person name="Mackinder L."/>
            <person name="Mock T."/>
            <person name="Mueller-Roeber B."/>
            <person name="Pagarete A."/>
            <person name="Parker M."/>
            <person name="Probert I."/>
            <person name="Quesneville H."/>
            <person name="Raines C."/>
            <person name="Rensing S.A."/>
            <person name="Riano-Pachon D.M."/>
            <person name="Richier S."/>
            <person name="Rokitta S."/>
            <person name="Shiraiwa Y."/>
            <person name="Soanes D.M."/>
            <person name="van der Giezen M."/>
            <person name="Wahlund T.M."/>
            <person name="Williams B."/>
            <person name="Wilson W."/>
            <person name="Wolfe G."/>
            <person name="Wurch L.L."/>
        </authorList>
    </citation>
    <scope>NUCLEOTIDE SEQUENCE</scope>
</reference>
<dbReference type="Pfam" id="PF00106">
    <property type="entry name" value="adh_short"/>
    <property type="match status" value="1"/>
</dbReference>
<feature type="compositionally biased region" description="Low complexity" evidence="8">
    <location>
        <begin position="297"/>
        <end position="308"/>
    </location>
</feature>
<dbReference type="InterPro" id="IPR005979">
    <property type="entry name" value="Prochl_reduct"/>
</dbReference>
<dbReference type="KEGG" id="ehx:EMIHUDRAFT_113747"/>
<keyword evidence="4" id="KW-0602">Photosynthesis</keyword>
<dbReference type="PANTHER" id="PTHR44419">
    <property type="entry name" value="PROTOCHLOROPHYLLIDE REDUCTASE C, CHLOROPLASTIC"/>
    <property type="match status" value="1"/>
</dbReference>
<comment type="similarity">
    <text evidence="2">Belongs to the short-chain dehydrogenases/reductases (SDR) family. POR subfamily.</text>
</comment>
<dbReference type="STRING" id="2903.R1D3E1"/>
<keyword evidence="9" id="KW-0732">Signal</keyword>
<dbReference type="Proteomes" id="UP000013827">
    <property type="component" value="Unassembled WGS sequence"/>
</dbReference>
<reference evidence="10" key="2">
    <citation type="submission" date="2024-10" db="UniProtKB">
        <authorList>
            <consortium name="EnsemblProtists"/>
        </authorList>
    </citation>
    <scope>IDENTIFICATION</scope>
</reference>
<dbReference type="EC" id="1.3.1.33" evidence="3"/>
<accession>A0A0D3K192</accession>
<dbReference type="Gene3D" id="3.40.50.720">
    <property type="entry name" value="NAD(P)-binding Rossmann-like Domain"/>
    <property type="match status" value="1"/>
</dbReference>
<dbReference type="AlphaFoldDB" id="A0A0D3K192"/>
<feature type="chain" id="PRO_5044211021" description="protochlorophyllide reductase" evidence="9">
    <location>
        <begin position="18"/>
        <end position="339"/>
    </location>
</feature>
<feature type="signal peptide" evidence="9">
    <location>
        <begin position="1"/>
        <end position="17"/>
    </location>
</feature>
<dbReference type="InterPro" id="IPR036291">
    <property type="entry name" value="NAD(P)-bd_dom_sf"/>
</dbReference>
<evidence type="ECO:0000256" key="7">
    <source>
        <dbReference type="ARBA" id="ARBA00023171"/>
    </source>
</evidence>
<name>A0A0D3K192_EMIH1</name>
<dbReference type="GO" id="GO:0016630">
    <property type="term" value="F:protochlorophyllide reductase activity"/>
    <property type="evidence" value="ECO:0007669"/>
    <property type="project" value="UniProtKB-EC"/>
</dbReference>
<sequence length="339" mass="35367">MRLLLLALAAAVAPAAGLNLQMPALRGQTGLTDARFGGKKLVVVTGTSSGLGRKTAAALLRTGKYHVVGAVRDLDKMEVVAEVDGFDPDLFTPMHCELNSFASVRAFVDELKEWKAAKPVDRLICNAAVYQPSLPYAKWSEDGHEQQMQINYLSHFLLTRPARGGGVYPIADLKKLDGLKLGAKNPISMFDGYNFDGAKAQWPWHTLRAHLVQLRGGDPAPSPTPCLGLAGMAEADETVGGGTAGAAGQAASGGAEAALGTNAAVSQPASTPARTRRGFRFWRRTGAPAEAEEAEEAPLAAARPEGTAAAAVEARLKQALAGDGLPLEAPAASRGTPAN</sequence>
<keyword evidence="11" id="KW-1185">Reference proteome</keyword>
<dbReference type="EnsemblProtists" id="EOD29527">
    <property type="protein sequence ID" value="EOD29527"/>
    <property type="gene ID" value="EMIHUDRAFT_113747"/>
</dbReference>
<organism evidence="10 11">
    <name type="scientific">Emiliania huxleyi (strain CCMP1516)</name>
    <dbReference type="NCBI Taxonomy" id="280463"/>
    <lineage>
        <taxon>Eukaryota</taxon>
        <taxon>Haptista</taxon>
        <taxon>Haptophyta</taxon>
        <taxon>Prymnesiophyceae</taxon>
        <taxon>Isochrysidales</taxon>
        <taxon>Noelaerhabdaceae</taxon>
        <taxon>Emiliania</taxon>
    </lineage>
</organism>
<dbReference type="PANTHER" id="PTHR44419:SF19">
    <property type="entry name" value="PROTOCHLOROPHYLLIDE REDUCTASE A, CHLOROPLASTIC"/>
    <property type="match status" value="1"/>
</dbReference>
<proteinExistence type="inferred from homology"/>
<comment type="pathway">
    <text evidence="1">Porphyrin-containing compound metabolism; chlorophyll biosynthesis.</text>
</comment>
<evidence type="ECO:0000256" key="1">
    <source>
        <dbReference type="ARBA" id="ARBA00005173"/>
    </source>
</evidence>
<dbReference type="HOGENOM" id="CLU_819995_0_0_1"/>
<dbReference type="InterPro" id="IPR002347">
    <property type="entry name" value="SDR_fam"/>
</dbReference>
<evidence type="ECO:0000256" key="8">
    <source>
        <dbReference type="SAM" id="MobiDB-lite"/>
    </source>
</evidence>
<evidence type="ECO:0000256" key="4">
    <source>
        <dbReference type="ARBA" id="ARBA00022531"/>
    </source>
</evidence>
<keyword evidence="5" id="KW-0521">NADP</keyword>
<evidence type="ECO:0000313" key="10">
    <source>
        <dbReference type="EnsemblProtists" id="EOD29527"/>
    </source>
</evidence>
<dbReference type="GO" id="GO:0015995">
    <property type="term" value="P:chlorophyll biosynthetic process"/>
    <property type="evidence" value="ECO:0007669"/>
    <property type="project" value="UniProtKB-KW"/>
</dbReference>
<dbReference type="GeneID" id="17274800"/>
<evidence type="ECO:0000256" key="6">
    <source>
        <dbReference type="ARBA" id="ARBA00023002"/>
    </source>
</evidence>
<dbReference type="RefSeq" id="XP_005781956.1">
    <property type="nucleotide sequence ID" value="XM_005781899.1"/>
</dbReference>
<keyword evidence="6" id="KW-0560">Oxidoreductase</keyword>
<evidence type="ECO:0000256" key="3">
    <source>
        <dbReference type="ARBA" id="ARBA00012006"/>
    </source>
</evidence>
<keyword evidence="7" id="KW-0149">Chlorophyll biosynthesis</keyword>
<protein>
    <recommendedName>
        <fullName evidence="3">protochlorophyllide reductase</fullName>
        <ecNumber evidence="3">1.3.1.33</ecNumber>
    </recommendedName>
</protein>
<dbReference type="GO" id="GO:0015979">
    <property type="term" value="P:photosynthesis"/>
    <property type="evidence" value="ECO:0007669"/>
    <property type="project" value="UniProtKB-KW"/>
</dbReference>